<dbReference type="Proteomes" id="UP000284403">
    <property type="component" value="Unassembled WGS sequence"/>
</dbReference>
<gene>
    <name evidence="1" type="ORF">Tco025E_03419</name>
</gene>
<reference evidence="1 2" key="1">
    <citation type="journal article" date="2018" name="BMC Genomics">
        <title>Genomic comparison of Trypanosoma conorhini and Trypanosoma rangeli to Trypanosoma cruzi strains of high and low virulence.</title>
        <authorList>
            <person name="Bradwell K.R."/>
            <person name="Koparde V.N."/>
            <person name="Matveyev A.V."/>
            <person name="Serrano M.G."/>
            <person name="Alves J.M."/>
            <person name="Parikh H."/>
            <person name="Huang B."/>
            <person name="Lee V."/>
            <person name="Espinosa-Alvarez O."/>
            <person name="Ortiz P.A."/>
            <person name="Costa-Martins A.G."/>
            <person name="Teixeira M.M."/>
            <person name="Buck G.A."/>
        </authorList>
    </citation>
    <scope>NUCLEOTIDE SEQUENCE [LARGE SCALE GENOMIC DNA]</scope>
    <source>
        <strain evidence="1 2">025E</strain>
    </source>
</reference>
<name>A0A422PVM8_9TRYP</name>
<dbReference type="GeneID" id="40317030"/>
<evidence type="ECO:0000313" key="2">
    <source>
        <dbReference type="Proteomes" id="UP000284403"/>
    </source>
</evidence>
<sequence>MGTVIAVDSMRVRVYAILSDSHHLSFPWSLISSFRRLFLRKIGKSPFPFIIYYRYYDYLKFRLGRPLNSAVCDGPRRYAVRQLWKSSLRVCLWSPQKACRTPP</sequence>
<dbReference type="AlphaFoldDB" id="A0A422PVM8"/>
<proteinExistence type="predicted"/>
<organism evidence="1 2">
    <name type="scientific">Trypanosoma conorhini</name>
    <dbReference type="NCBI Taxonomy" id="83891"/>
    <lineage>
        <taxon>Eukaryota</taxon>
        <taxon>Discoba</taxon>
        <taxon>Euglenozoa</taxon>
        <taxon>Kinetoplastea</taxon>
        <taxon>Metakinetoplastina</taxon>
        <taxon>Trypanosomatida</taxon>
        <taxon>Trypanosomatidae</taxon>
        <taxon>Trypanosoma</taxon>
    </lineage>
</organism>
<accession>A0A422PVM8</accession>
<comment type="caution">
    <text evidence="1">The sequence shown here is derived from an EMBL/GenBank/DDBJ whole genome shotgun (WGS) entry which is preliminary data.</text>
</comment>
<dbReference type="EMBL" id="MKKU01000149">
    <property type="protein sequence ID" value="RNF21794.1"/>
    <property type="molecule type" value="Genomic_DNA"/>
</dbReference>
<dbReference type="RefSeq" id="XP_029229642.1">
    <property type="nucleotide sequence ID" value="XM_029370337.1"/>
</dbReference>
<evidence type="ECO:0000313" key="1">
    <source>
        <dbReference type="EMBL" id="RNF21794.1"/>
    </source>
</evidence>
<keyword evidence="2" id="KW-1185">Reference proteome</keyword>
<protein>
    <submittedName>
        <fullName evidence="1">Uncharacterized protein</fullName>
    </submittedName>
</protein>